<keyword evidence="1" id="KW-0812">Transmembrane</keyword>
<organism evidence="2">
    <name type="scientific">marine sediment metagenome</name>
    <dbReference type="NCBI Taxonomy" id="412755"/>
    <lineage>
        <taxon>unclassified sequences</taxon>
        <taxon>metagenomes</taxon>
        <taxon>ecological metagenomes</taxon>
    </lineage>
</organism>
<evidence type="ECO:0000256" key="1">
    <source>
        <dbReference type="SAM" id="Phobius"/>
    </source>
</evidence>
<dbReference type="EMBL" id="LAZR01004747">
    <property type="protein sequence ID" value="KKN05933.1"/>
    <property type="molecule type" value="Genomic_DNA"/>
</dbReference>
<dbReference type="AlphaFoldDB" id="A0A0F9QKS3"/>
<keyword evidence="1" id="KW-0472">Membrane</keyword>
<protein>
    <submittedName>
        <fullName evidence="2">Uncharacterized protein</fullName>
    </submittedName>
</protein>
<proteinExistence type="predicted"/>
<reference evidence="2" key="1">
    <citation type="journal article" date="2015" name="Nature">
        <title>Complex archaea that bridge the gap between prokaryotes and eukaryotes.</title>
        <authorList>
            <person name="Spang A."/>
            <person name="Saw J.H."/>
            <person name="Jorgensen S.L."/>
            <person name="Zaremba-Niedzwiedzka K."/>
            <person name="Martijn J."/>
            <person name="Lind A.E."/>
            <person name="van Eijk R."/>
            <person name="Schleper C."/>
            <person name="Guy L."/>
            <person name="Ettema T.J."/>
        </authorList>
    </citation>
    <scope>NUCLEOTIDE SEQUENCE</scope>
</reference>
<keyword evidence="1" id="KW-1133">Transmembrane helix</keyword>
<gene>
    <name evidence="2" type="ORF">LCGC14_1082620</name>
</gene>
<feature type="transmembrane region" description="Helical" evidence="1">
    <location>
        <begin position="32"/>
        <end position="51"/>
    </location>
</feature>
<accession>A0A0F9QKS3</accession>
<comment type="caution">
    <text evidence="2">The sequence shown here is derived from an EMBL/GenBank/DDBJ whole genome shotgun (WGS) entry which is preliminary data.</text>
</comment>
<name>A0A0F9QKS3_9ZZZZ</name>
<sequence length="84" mass="9558">MKTDLLIVWLTLIAFVCGSVYAIIWQPPLPTDVAIFLDVLTVALAGTLVWAGKGEIALRRYEKFDWYKKMGLRETACLLERDVK</sequence>
<evidence type="ECO:0000313" key="2">
    <source>
        <dbReference type="EMBL" id="KKN05933.1"/>
    </source>
</evidence>